<evidence type="ECO:0000256" key="2">
    <source>
        <dbReference type="ARBA" id="ARBA00022723"/>
    </source>
</evidence>
<feature type="non-terminal residue" evidence="14">
    <location>
        <position position="1"/>
    </location>
</feature>
<feature type="repeat" description="ANK" evidence="9">
    <location>
        <begin position="98"/>
        <end position="130"/>
    </location>
</feature>
<dbReference type="GO" id="GO:0005929">
    <property type="term" value="C:cilium"/>
    <property type="evidence" value="ECO:0007669"/>
    <property type="project" value="UniProtKB-SubCell"/>
</dbReference>
<proteinExistence type="predicted"/>
<evidence type="ECO:0000256" key="8">
    <source>
        <dbReference type="ARBA" id="ARBA00023273"/>
    </source>
</evidence>
<dbReference type="PROSITE" id="PS50088">
    <property type="entry name" value="ANK_REPEAT"/>
    <property type="match status" value="2"/>
</dbReference>
<accession>A0A6P7SSG4</accession>
<comment type="subcellular location">
    <subcellularLocation>
        <location evidence="1">Cell projection</location>
        <location evidence="1">Cilium</location>
    </subcellularLocation>
</comment>
<keyword evidence="4 10" id="KW-0863">Zinc-finger</keyword>
<protein>
    <submittedName>
        <fullName evidence="14">Ankyrin repeat and MYND domain-containing protein 2</fullName>
    </submittedName>
</protein>
<keyword evidence="2" id="KW-0479">Metal-binding</keyword>
<dbReference type="PROSITE" id="PS50865">
    <property type="entry name" value="ZF_MYND_2"/>
    <property type="match status" value="1"/>
</dbReference>
<dbReference type="Gene3D" id="1.25.40.20">
    <property type="entry name" value="Ankyrin repeat-containing domain"/>
    <property type="match status" value="1"/>
</dbReference>
<keyword evidence="3" id="KW-0677">Repeat</keyword>
<dbReference type="Gene3D" id="6.10.140.2220">
    <property type="match status" value="1"/>
</dbReference>
<evidence type="ECO:0000313" key="13">
    <source>
        <dbReference type="Proteomes" id="UP000515154"/>
    </source>
</evidence>
<keyword evidence="7" id="KW-0969">Cilium</keyword>
<dbReference type="SMART" id="SM00248">
    <property type="entry name" value="ANK"/>
    <property type="match status" value="2"/>
</dbReference>
<sequence>TVFKRKFETKTKNTRISLKMASNTSRKLNDVEKEIVDKIPSASLEEIKQLLSEPGVRIDCLDEQGTTPLQHAAFKGRSDLCDLFLQRGADVNSNNHIDGYTALMFAALSGKPTLVRKMLCAGAKTDPVNRVNRTAAQMASFVGYHKCVSTINNFISFDEVDYYTKPQGLEKEAKLLKHLVTPLVELLNNSYLHPLKVSYFLEANPSLLENSHKVQKVLDIMCEKSMKSADTNDVMAIKVNYYSFMIRNLAKSYNEKEKSLNSWIKSLVKGRDSDGFAEKPEKLIRQSMKEFIYIESDLFLQFIRTVSPVAIGDYPTALSVLTNCVHGQQFKNDNVSCEACGENESTKKCSACKMVYYCSQRCQKLRYTTHKKFCAQLLKEFEELEKKNKDANDKENFSEEKNGEQQVEVKEDSGKLEEAVEKIEIKSEV</sequence>
<dbReference type="KEGG" id="osn:115216173"/>
<evidence type="ECO:0000256" key="10">
    <source>
        <dbReference type="PROSITE-ProRule" id="PRU00134"/>
    </source>
</evidence>
<gene>
    <name evidence="14" type="primary">LOC115216173</name>
</gene>
<evidence type="ECO:0000256" key="3">
    <source>
        <dbReference type="ARBA" id="ARBA00022737"/>
    </source>
</evidence>
<dbReference type="PROSITE" id="PS50297">
    <property type="entry name" value="ANK_REP_REGION"/>
    <property type="match status" value="2"/>
</dbReference>
<dbReference type="PANTHER" id="PTHR24150:SF8">
    <property type="entry name" value="ANKYRIN REPEAT AND MYND DOMAIN-CONTAINING PROTEIN 2"/>
    <property type="match status" value="1"/>
</dbReference>
<evidence type="ECO:0000256" key="7">
    <source>
        <dbReference type="ARBA" id="ARBA00023069"/>
    </source>
</evidence>
<dbReference type="GO" id="GO:0008270">
    <property type="term" value="F:zinc ion binding"/>
    <property type="evidence" value="ECO:0007669"/>
    <property type="project" value="UniProtKB-KW"/>
</dbReference>
<evidence type="ECO:0000256" key="1">
    <source>
        <dbReference type="ARBA" id="ARBA00004138"/>
    </source>
</evidence>
<name>A0A6P7SSG4_9MOLL</name>
<evidence type="ECO:0000256" key="11">
    <source>
        <dbReference type="SAM" id="MobiDB-lite"/>
    </source>
</evidence>
<evidence type="ECO:0000313" key="14">
    <source>
        <dbReference type="RefSeq" id="XP_029641230.2"/>
    </source>
</evidence>
<dbReference type="InterPro" id="IPR002110">
    <property type="entry name" value="Ankyrin_rpt"/>
</dbReference>
<dbReference type="Pfam" id="PF12796">
    <property type="entry name" value="Ank_2"/>
    <property type="match status" value="1"/>
</dbReference>
<dbReference type="RefSeq" id="XP_029641230.2">
    <property type="nucleotide sequence ID" value="XM_029785370.2"/>
</dbReference>
<dbReference type="AlphaFoldDB" id="A0A6P7SSG4"/>
<organism evidence="13 14">
    <name type="scientific">Octopus sinensis</name>
    <name type="common">East Asian common octopus</name>
    <dbReference type="NCBI Taxonomy" id="2607531"/>
    <lineage>
        <taxon>Eukaryota</taxon>
        <taxon>Metazoa</taxon>
        <taxon>Spiralia</taxon>
        <taxon>Lophotrochozoa</taxon>
        <taxon>Mollusca</taxon>
        <taxon>Cephalopoda</taxon>
        <taxon>Coleoidea</taxon>
        <taxon>Octopodiformes</taxon>
        <taxon>Octopoda</taxon>
        <taxon>Incirrata</taxon>
        <taxon>Octopodidae</taxon>
        <taxon>Octopus</taxon>
    </lineage>
</organism>
<feature type="repeat" description="ANK" evidence="9">
    <location>
        <begin position="64"/>
        <end position="96"/>
    </location>
</feature>
<feature type="domain" description="MYND-type" evidence="12">
    <location>
        <begin position="337"/>
        <end position="374"/>
    </location>
</feature>
<feature type="region of interest" description="Disordered" evidence="11">
    <location>
        <begin position="388"/>
        <end position="414"/>
    </location>
</feature>
<dbReference type="InterPro" id="IPR052452">
    <property type="entry name" value="Ankyrin-MYND_dom_contain_2"/>
</dbReference>
<reference evidence="14" key="1">
    <citation type="submission" date="2025-08" db="UniProtKB">
        <authorList>
            <consortium name="RefSeq"/>
        </authorList>
    </citation>
    <scope>IDENTIFICATION</scope>
</reference>
<dbReference type="Pfam" id="PF01753">
    <property type="entry name" value="zf-MYND"/>
    <property type="match status" value="1"/>
</dbReference>
<dbReference type="PROSITE" id="PS01360">
    <property type="entry name" value="ZF_MYND_1"/>
    <property type="match status" value="1"/>
</dbReference>
<keyword evidence="5" id="KW-0862">Zinc</keyword>
<dbReference type="PANTHER" id="PTHR24150">
    <property type="entry name" value="ANKYRIN REPEAT AND MYND DOMAIN-CONTAINING PROTEIN 2"/>
    <property type="match status" value="1"/>
</dbReference>
<evidence type="ECO:0000256" key="4">
    <source>
        <dbReference type="ARBA" id="ARBA00022771"/>
    </source>
</evidence>
<dbReference type="SUPFAM" id="SSF144232">
    <property type="entry name" value="HIT/MYND zinc finger-like"/>
    <property type="match status" value="1"/>
</dbReference>
<evidence type="ECO:0000256" key="5">
    <source>
        <dbReference type="ARBA" id="ARBA00022833"/>
    </source>
</evidence>
<evidence type="ECO:0000256" key="9">
    <source>
        <dbReference type="PROSITE-ProRule" id="PRU00023"/>
    </source>
</evidence>
<evidence type="ECO:0000256" key="6">
    <source>
        <dbReference type="ARBA" id="ARBA00023043"/>
    </source>
</evidence>
<dbReference type="SUPFAM" id="SSF48403">
    <property type="entry name" value="Ankyrin repeat"/>
    <property type="match status" value="1"/>
</dbReference>
<dbReference type="Proteomes" id="UP000515154">
    <property type="component" value="Linkage group LG10"/>
</dbReference>
<keyword evidence="13" id="KW-1185">Reference proteome</keyword>
<keyword evidence="6 9" id="KW-0040">ANK repeat</keyword>
<dbReference type="InterPro" id="IPR002893">
    <property type="entry name" value="Znf_MYND"/>
</dbReference>
<evidence type="ECO:0000259" key="12">
    <source>
        <dbReference type="PROSITE" id="PS50865"/>
    </source>
</evidence>
<dbReference type="InterPro" id="IPR036770">
    <property type="entry name" value="Ankyrin_rpt-contain_sf"/>
</dbReference>
<keyword evidence="8" id="KW-0966">Cell projection</keyword>